<dbReference type="EC" id="3.6.1.9" evidence="3"/>
<protein>
    <recommendedName>
        <fullName evidence="3">dTTP/UTP pyrophosphatase</fullName>
        <shortName evidence="3">dTTPase/UTPase</shortName>
        <ecNumber evidence="3">3.6.1.9</ecNumber>
    </recommendedName>
    <alternativeName>
        <fullName evidence="3">Nucleoside triphosphate pyrophosphatase</fullName>
    </alternativeName>
    <alternativeName>
        <fullName evidence="3">Nucleotide pyrophosphatase</fullName>
        <shortName evidence="3">Nucleotide PPase</shortName>
    </alternativeName>
</protein>
<dbReference type="PIRSF" id="PIRSF006305">
    <property type="entry name" value="Maf"/>
    <property type="match status" value="1"/>
</dbReference>
<keyword evidence="3" id="KW-0546">Nucleotide metabolism</keyword>
<feature type="site" description="Important for substrate specificity" evidence="3">
    <location>
        <position position="16"/>
    </location>
</feature>
<dbReference type="Proteomes" id="UP000231246">
    <property type="component" value="Unassembled WGS sequence"/>
</dbReference>
<comment type="similarity">
    <text evidence="3">Belongs to the Maf family. YhdE subfamily.</text>
</comment>
<keyword evidence="3" id="KW-0963">Cytoplasm</keyword>
<comment type="cofactor">
    <cofactor evidence="1 3">
        <name>a divalent metal cation</name>
        <dbReference type="ChEBI" id="CHEBI:60240"/>
    </cofactor>
</comment>
<dbReference type="AlphaFoldDB" id="A0A2H0BV06"/>
<dbReference type="NCBIfam" id="TIGR00172">
    <property type="entry name" value="maf"/>
    <property type="match status" value="1"/>
</dbReference>
<dbReference type="HAMAP" id="MF_00528">
    <property type="entry name" value="Maf"/>
    <property type="match status" value="1"/>
</dbReference>
<dbReference type="PANTHER" id="PTHR43213">
    <property type="entry name" value="BIFUNCTIONAL DTTP/UTP PYROPHOSPHATASE/METHYLTRANSFERASE PROTEIN-RELATED"/>
    <property type="match status" value="1"/>
</dbReference>
<comment type="caution">
    <text evidence="4">The sequence shown here is derived from an EMBL/GenBank/DDBJ whole genome shotgun (WGS) entry which is preliminary data.</text>
</comment>
<comment type="caution">
    <text evidence="3">Lacks conserved residue(s) required for the propagation of feature annotation.</text>
</comment>
<comment type="subcellular location">
    <subcellularLocation>
        <location evidence="3">Cytoplasm</location>
    </subcellularLocation>
</comment>
<dbReference type="InterPro" id="IPR003697">
    <property type="entry name" value="Maf-like"/>
</dbReference>
<dbReference type="Pfam" id="PF02545">
    <property type="entry name" value="Maf"/>
    <property type="match status" value="1"/>
</dbReference>
<comment type="function">
    <text evidence="3">Nucleoside triphosphate pyrophosphatase that hydrolyzes dTTP and UTP. May have a dual role in cell division arrest and in preventing the incorporation of modified nucleotides into cellular nucleic acids.</text>
</comment>
<feature type="site" description="Important for substrate specificity" evidence="3">
    <location>
        <position position="158"/>
    </location>
</feature>
<proteinExistence type="inferred from homology"/>
<evidence type="ECO:0000256" key="2">
    <source>
        <dbReference type="ARBA" id="ARBA00022801"/>
    </source>
</evidence>
<accession>A0A2H0BV06</accession>
<dbReference type="Gene3D" id="3.90.950.10">
    <property type="match status" value="1"/>
</dbReference>
<dbReference type="PANTHER" id="PTHR43213:SF5">
    <property type="entry name" value="BIFUNCTIONAL DTTP_UTP PYROPHOSPHATASE_METHYLTRANSFERASE PROTEIN-RELATED"/>
    <property type="match status" value="1"/>
</dbReference>
<dbReference type="GO" id="GO:0009117">
    <property type="term" value="P:nucleotide metabolic process"/>
    <property type="evidence" value="ECO:0007669"/>
    <property type="project" value="UniProtKB-KW"/>
</dbReference>
<dbReference type="GO" id="GO:0036221">
    <property type="term" value="F:UTP diphosphatase activity"/>
    <property type="evidence" value="ECO:0007669"/>
    <property type="project" value="RHEA"/>
</dbReference>
<sequence length="191" mass="21123">MKHMIKQLVLASSSPRRFDLLNKLGIPFIVDIANINESNYLENNPHKLVEKLSFAKAKKVAANYENAVIIGADTVVYLGRNILGKPKDKNDARGMLEQLSGKKHSVITGYTLLDTASNYQHTESIDSTIYFKKLTTKIITNYINTGEPMDKAGAYTIQGRGASLIEQYEGNLEAIIGLPVTQIGQLLKTIL</sequence>
<keyword evidence="2 3" id="KW-0378">Hydrolase</keyword>
<dbReference type="GO" id="GO:0036218">
    <property type="term" value="F:dTTP diphosphatase activity"/>
    <property type="evidence" value="ECO:0007669"/>
    <property type="project" value="RHEA"/>
</dbReference>
<evidence type="ECO:0000313" key="4">
    <source>
        <dbReference type="EMBL" id="PIP61505.1"/>
    </source>
</evidence>
<dbReference type="GO" id="GO:0005737">
    <property type="term" value="C:cytoplasm"/>
    <property type="evidence" value="ECO:0007669"/>
    <property type="project" value="UniProtKB-SubCell"/>
</dbReference>
<organism evidence="4 5">
    <name type="scientific">Candidatus Roizmanbacteria bacterium CG22_combo_CG10-13_8_21_14_all_38_20</name>
    <dbReference type="NCBI Taxonomy" id="1974862"/>
    <lineage>
        <taxon>Bacteria</taxon>
        <taxon>Candidatus Roizmaniibacteriota</taxon>
    </lineage>
</organism>
<evidence type="ECO:0000256" key="1">
    <source>
        <dbReference type="ARBA" id="ARBA00001968"/>
    </source>
</evidence>
<feature type="site" description="Important for substrate specificity" evidence="3">
    <location>
        <position position="74"/>
    </location>
</feature>
<feature type="active site" description="Proton acceptor" evidence="3">
    <location>
        <position position="73"/>
    </location>
</feature>
<dbReference type="EMBL" id="PCTA01000025">
    <property type="protein sequence ID" value="PIP61505.1"/>
    <property type="molecule type" value="Genomic_DNA"/>
</dbReference>
<evidence type="ECO:0000256" key="3">
    <source>
        <dbReference type="HAMAP-Rule" id="MF_00528"/>
    </source>
</evidence>
<comment type="catalytic activity">
    <reaction evidence="3">
        <text>UTP + H2O = UMP + diphosphate + H(+)</text>
        <dbReference type="Rhea" id="RHEA:29395"/>
        <dbReference type="ChEBI" id="CHEBI:15377"/>
        <dbReference type="ChEBI" id="CHEBI:15378"/>
        <dbReference type="ChEBI" id="CHEBI:33019"/>
        <dbReference type="ChEBI" id="CHEBI:46398"/>
        <dbReference type="ChEBI" id="CHEBI:57865"/>
        <dbReference type="EC" id="3.6.1.9"/>
    </reaction>
</comment>
<dbReference type="InterPro" id="IPR029001">
    <property type="entry name" value="ITPase-like_fam"/>
</dbReference>
<evidence type="ECO:0000313" key="5">
    <source>
        <dbReference type="Proteomes" id="UP000231246"/>
    </source>
</evidence>
<dbReference type="CDD" id="cd00555">
    <property type="entry name" value="Maf"/>
    <property type="match status" value="1"/>
</dbReference>
<dbReference type="SUPFAM" id="SSF52972">
    <property type="entry name" value="ITPase-like"/>
    <property type="match status" value="1"/>
</dbReference>
<comment type="catalytic activity">
    <reaction evidence="3">
        <text>dTTP + H2O = dTMP + diphosphate + H(+)</text>
        <dbReference type="Rhea" id="RHEA:28534"/>
        <dbReference type="ChEBI" id="CHEBI:15377"/>
        <dbReference type="ChEBI" id="CHEBI:15378"/>
        <dbReference type="ChEBI" id="CHEBI:33019"/>
        <dbReference type="ChEBI" id="CHEBI:37568"/>
        <dbReference type="ChEBI" id="CHEBI:63528"/>
        <dbReference type="EC" id="3.6.1.9"/>
    </reaction>
</comment>
<gene>
    <name evidence="4" type="primary">maf</name>
    <name evidence="4" type="ORF">COW99_03745</name>
</gene>
<name>A0A2H0BV06_9BACT</name>
<reference evidence="4 5" key="1">
    <citation type="submission" date="2017-09" db="EMBL/GenBank/DDBJ databases">
        <title>Depth-based differentiation of microbial function through sediment-hosted aquifers and enrichment of novel symbionts in the deep terrestrial subsurface.</title>
        <authorList>
            <person name="Probst A.J."/>
            <person name="Ladd B."/>
            <person name="Jarett J.K."/>
            <person name="Geller-Mcgrath D.E."/>
            <person name="Sieber C.M."/>
            <person name="Emerson J.B."/>
            <person name="Anantharaman K."/>
            <person name="Thomas B.C."/>
            <person name="Malmstrom R."/>
            <person name="Stieglmeier M."/>
            <person name="Klingl A."/>
            <person name="Woyke T."/>
            <person name="Ryan C.M."/>
            <person name="Banfield J.F."/>
        </authorList>
    </citation>
    <scope>NUCLEOTIDE SEQUENCE [LARGE SCALE GENOMIC DNA]</scope>
    <source>
        <strain evidence="4">CG22_combo_CG10-13_8_21_14_all_38_20</strain>
    </source>
</reference>